<dbReference type="SUPFAM" id="SSF102405">
    <property type="entry name" value="MCP/YpsA-like"/>
    <property type="match status" value="1"/>
</dbReference>
<protein>
    <submittedName>
        <fullName evidence="3">DNA protecting protein DprA</fullName>
    </submittedName>
</protein>
<evidence type="ECO:0000259" key="2">
    <source>
        <dbReference type="Pfam" id="PF02481"/>
    </source>
</evidence>
<evidence type="ECO:0000256" key="1">
    <source>
        <dbReference type="ARBA" id="ARBA00006525"/>
    </source>
</evidence>
<name>A0A1C0YWB9_9BACL</name>
<dbReference type="Gene3D" id="3.40.50.450">
    <property type="match status" value="1"/>
</dbReference>
<dbReference type="Pfam" id="PF02481">
    <property type="entry name" value="DNA_processg_A"/>
    <property type="match status" value="1"/>
</dbReference>
<comment type="similarity">
    <text evidence="1">Belongs to the DprA/Smf family.</text>
</comment>
<dbReference type="OrthoDB" id="9785707at2"/>
<evidence type="ECO:0000313" key="4">
    <source>
        <dbReference type="Proteomes" id="UP000093482"/>
    </source>
</evidence>
<dbReference type="RefSeq" id="WP_066463394.1">
    <property type="nucleotide sequence ID" value="NZ_MATO01000028.1"/>
</dbReference>
<dbReference type="EMBL" id="MATO01000028">
    <property type="protein sequence ID" value="OCS91489.1"/>
    <property type="molecule type" value="Genomic_DNA"/>
</dbReference>
<dbReference type="NCBIfam" id="TIGR00732">
    <property type="entry name" value="dprA"/>
    <property type="match status" value="1"/>
</dbReference>
<accession>A0A1C0YWB9</accession>
<dbReference type="PANTHER" id="PTHR43022">
    <property type="entry name" value="PROTEIN SMF"/>
    <property type="match status" value="1"/>
</dbReference>
<comment type="caution">
    <text evidence="3">The sequence shown here is derived from an EMBL/GenBank/DDBJ whole genome shotgun (WGS) entry which is preliminary data.</text>
</comment>
<feature type="domain" description="Smf/DprA SLOG" evidence="2">
    <location>
        <begin position="77"/>
        <end position="276"/>
    </location>
</feature>
<reference evidence="3 4" key="1">
    <citation type="submission" date="2016-07" db="EMBL/GenBank/DDBJ databases">
        <title>Caryophanon latum genome sequencing.</title>
        <authorList>
            <person name="Verma A."/>
            <person name="Pal Y."/>
            <person name="Krishnamurthi S."/>
        </authorList>
    </citation>
    <scope>NUCLEOTIDE SEQUENCE [LARGE SCALE GENOMIC DNA]</scope>
    <source>
        <strain evidence="3 4">DSM 14151</strain>
    </source>
</reference>
<dbReference type="PANTHER" id="PTHR43022:SF1">
    <property type="entry name" value="PROTEIN SMF"/>
    <property type="match status" value="1"/>
</dbReference>
<proteinExistence type="inferred from homology"/>
<dbReference type="InterPro" id="IPR057666">
    <property type="entry name" value="DrpA_SLOG"/>
</dbReference>
<gene>
    <name evidence="3" type="ORF">A6K76_09070</name>
</gene>
<dbReference type="GO" id="GO:0009294">
    <property type="term" value="P:DNA-mediated transformation"/>
    <property type="evidence" value="ECO:0007669"/>
    <property type="project" value="InterPro"/>
</dbReference>
<sequence length="291" mass="33039">MNKQFLTFHQITPMNYKKLQRYIEQDPHFEQFAKMSAKQLSMYLCCSPEKAAIYQQQFMSYCPKQIAQFYKEKHIHVICYGDEQYPQALYNIYDPPLVLYVKGKVDALQRAAVAIIGSRKATDYSRYAIGQLMPYCKEANLVIISGLAKGADTIAHEAAIAHQCHTVAVLGHGFQYVYPKAHTQLATYLAQHHTLVTEYPYHYGPQKWYFPMRNRIISGLSDAVVVTEAERKSGTMSTVDYALAHGKEIFAVPGNIFSPLSQGPNALIAEGATALTLEEMPRFLQHFQQKN</sequence>
<dbReference type="Proteomes" id="UP000093482">
    <property type="component" value="Unassembled WGS sequence"/>
</dbReference>
<evidence type="ECO:0000313" key="3">
    <source>
        <dbReference type="EMBL" id="OCS91489.1"/>
    </source>
</evidence>
<dbReference type="InterPro" id="IPR003488">
    <property type="entry name" value="DprA"/>
</dbReference>
<keyword evidence="4" id="KW-1185">Reference proteome</keyword>
<dbReference type="AlphaFoldDB" id="A0A1C0YWB9"/>
<organism evidence="3 4">
    <name type="scientific">Caryophanon latum</name>
    <dbReference type="NCBI Taxonomy" id="33977"/>
    <lineage>
        <taxon>Bacteria</taxon>
        <taxon>Bacillati</taxon>
        <taxon>Bacillota</taxon>
        <taxon>Bacilli</taxon>
        <taxon>Bacillales</taxon>
        <taxon>Caryophanaceae</taxon>
        <taxon>Caryophanon</taxon>
    </lineage>
</organism>